<reference evidence="3" key="2">
    <citation type="submission" date="2015-01" db="EMBL/GenBank/DDBJ databases">
        <title>Evolutionary Origins and Diversification of the Mycorrhizal Mutualists.</title>
        <authorList>
            <consortium name="DOE Joint Genome Institute"/>
            <consortium name="Mycorrhizal Genomics Consortium"/>
            <person name="Kohler A."/>
            <person name="Kuo A."/>
            <person name="Nagy L.G."/>
            <person name="Floudas D."/>
            <person name="Copeland A."/>
            <person name="Barry K.W."/>
            <person name="Cichocki N."/>
            <person name="Veneault-Fourrey C."/>
            <person name="LaButti K."/>
            <person name="Lindquist E.A."/>
            <person name="Lipzen A."/>
            <person name="Lundell T."/>
            <person name="Morin E."/>
            <person name="Murat C."/>
            <person name="Riley R."/>
            <person name="Ohm R."/>
            <person name="Sun H."/>
            <person name="Tunlid A."/>
            <person name="Henrissat B."/>
            <person name="Grigoriev I.V."/>
            <person name="Hibbett D.S."/>
            <person name="Martin F."/>
        </authorList>
    </citation>
    <scope>NUCLEOTIDE SEQUENCE [LARGE SCALE GENOMIC DNA]</scope>
    <source>
        <strain evidence="3">Zn</strain>
    </source>
</reference>
<dbReference type="Pfam" id="PF01738">
    <property type="entry name" value="DLH"/>
    <property type="match status" value="1"/>
</dbReference>
<dbReference type="OrthoDB" id="2147163at2759"/>
<dbReference type="InterPro" id="IPR029058">
    <property type="entry name" value="AB_hydrolase_fold"/>
</dbReference>
<name>A0A0C3HMA7_OIDMZ</name>
<accession>A0A0C3HMA7</accession>
<evidence type="ECO:0000313" key="2">
    <source>
        <dbReference type="EMBL" id="KIN03477.1"/>
    </source>
</evidence>
<dbReference type="SUPFAM" id="SSF53474">
    <property type="entry name" value="alpha/beta-Hydrolases"/>
    <property type="match status" value="1"/>
</dbReference>
<feature type="domain" description="Dienelactone hydrolase" evidence="1">
    <location>
        <begin position="29"/>
        <end position="224"/>
    </location>
</feature>
<dbReference type="HOGENOM" id="CLU_054590_0_1_1"/>
<dbReference type="AlphaFoldDB" id="A0A0C3HMA7"/>
<dbReference type="GO" id="GO:0016787">
    <property type="term" value="F:hydrolase activity"/>
    <property type="evidence" value="ECO:0007669"/>
    <property type="project" value="InterPro"/>
</dbReference>
<dbReference type="PANTHER" id="PTHR47668">
    <property type="entry name" value="DIENELACTONE HYDROLASE FAMILY PROTEIN (AFU_ORTHOLOGUE AFUA_6G01940)"/>
    <property type="match status" value="1"/>
</dbReference>
<organism evidence="2 3">
    <name type="scientific">Oidiodendron maius (strain Zn)</name>
    <dbReference type="NCBI Taxonomy" id="913774"/>
    <lineage>
        <taxon>Eukaryota</taxon>
        <taxon>Fungi</taxon>
        <taxon>Dikarya</taxon>
        <taxon>Ascomycota</taxon>
        <taxon>Pezizomycotina</taxon>
        <taxon>Leotiomycetes</taxon>
        <taxon>Leotiomycetes incertae sedis</taxon>
        <taxon>Myxotrichaceae</taxon>
        <taxon>Oidiodendron</taxon>
    </lineage>
</organism>
<gene>
    <name evidence="2" type="ORF">OIDMADRAFT_51438</name>
</gene>
<reference evidence="2 3" key="1">
    <citation type="submission" date="2014-04" db="EMBL/GenBank/DDBJ databases">
        <authorList>
            <consortium name="DOE Joint Genome Institute"/>
            <person name="Kuo A."/>
            <person name="Martino E."/>
            <person name="Perotto S."/>
            <person name="Kohler A."/>
            <person name="Nagy L.G."/>
            <person name="Floudas D."/>
            <person name="Copeland A."/>
            <person name="Barry K.W."/>
            <person name="Cichocki N."/>
            <person name="Veneault-Fourrey C."/>
            <person name="LaButti K."/>
            <person name="Lindquist E.A."/>
            <person name="Lipzen A."/>
            <person name="Lundell T."/>
            <person name="Morin E."/>
            <person name="Murat C."/>
            <person name="Sun H."/>
            <person name="Tunlid A."/>
            <person name="Henrissat B."/>
            <person name="Grigoriev I.V."/>
            <person name="Hibbett D.S."/>
            <person name="Martin F."/>
            <person name="Nordberg H.P."/>
            <person name="Cantor M.N."/>
            <person name="Hua S.X."/>
        </authorList>
    </citation>
    <scope>NUCLEOTIDE SEQUENCE [LARGE SCALE GENOMIC DNA]</scope>
    <source>
        <strain evidence="2 3">Zn</strain>
    </source>
</reference>
<sequence>MNSEACCKLSPVSDDYRPQGKYETIAGVETYVIEPENATKIIVDIYDIFSMSPQTLQGADRLSAHTGAIVLVPDFFDGKRLEPDVIPTDTEEKKQRLQEFFSSVASFDTNLPKLLAIRKAISVRFPKAEDHCGVFGLCWGGKMVVLACGDGNEGAGRRFNASGTAHPGLLDEKDAKAQTAPHLLLASKDEPSDLVAAYKTIMGGRAEVATYATMHHGWMGARANLKNRDNAAEFQRGYEQAGVFFAKNI</sequence>
<dbReference type="EMBL" id="KN832873">
    <property type="protein sequence ID" value="KIN03477.1"/>
    <property type="molecule type" value="Genomic_DNA"/>
</dbReference>
<dbReference type="PANTHER" id="PTHR47668:SF1">
    <property type="entry name" value="DIENELACTONE HYDROLASE DOMAIN-CONTAINING PROTEIN-RELATED"/>
    <property type="match status" value="1"/>
</dbReference>
<dbReference type="InParanoid" id="A0A0C3HMA7"/>
<dbReference type="Proteomes" id="UP000054321">
    <property type="component" value="Unassembled WGS sequence"/>
</dbReference>
<evidence type="ECO:0000259" key="1">
    <source>
        <dbReference type="Pfam" id="PF01738"/>
    </source>
</evidence>
<proteinExistence type="predicted"/>
<evidence type="ECO:0000313" key="3">
    <source>
        <dbReference type="Proteomes" id="UP000054321"/>
    </source>
</evidence>
<dbReference type="InterPro" id="IPR002925">
    <property type="entry name" value="Dienelactn_hydro"/>
</dbReference>
<keyword evidence="3" id="KW-1185">Reference proteome</keyword>
<protein>
    <recommendedName>
        <fullName evidence="1">Dienelactone hydrolase domain-containing protein</fullName>
    </recommendedName>
</protein>
<dbReference type="STRING" id="913774.A0A0C3HMA7"/>
<dbReference type="Gene3D" id="3.40.50.1820">
    <property type="entry name" value="alpha/beta hydrolase"/>
    <property type="match status" value="1"/>
</dbReference>